<dbReference type="InterPro" id="IPR059000">
    <property type="entry name" value="ATPase_P-type_domA"/>
</dbReference>
<evidence type="ECO:0000256" key="10">
    <source>
        <dbReference type="SAM" id="MobiDB-lite"/>
    </source>
</evidence>
<dbReference type="PANTHER" id="PTHR45630:SF6">
    <property type="entry name" value="CATION-TRANSPORTING P-TYPE ATPASE N-TERMINAL DOMAIN-CONTAINING PROTEIN"/>
    <property type="match status" value="1"/>
</dbReference>
<comment type="caution">
    <text evidence="12">The sequence shown here is derived from an EMBL/GenBank/DDBJ whole genome shotgun (WGS) entry which is preliminary data.</text>
</comment>
<dbReference type="PROSITE" id="PS00154">
    <property type="entry name" value="ATPASE_E1_E2"/>
    <property type="match status" value="1"/>
</dbReference>
<evidence type="ECO:0000256" key="4">
    <source>
        <dbReference type="ARBA" id="ARBA00022741"/>
    </source>
</evidence>
<sequence>MPPEYLPSMLDIKLAHALAAQSKDMIPPIGLPATGALLGLVLSSLAFMATILLPRWFPQVQVASDFYESDNVSYEKGASVLIKIRNKGLQQGTFDPEADGKNLQICKLQESSQTIRKATRENLLGLGKSHPSLYFFEFAQSRYYFCPESMECSSGGPALHKAPIASLYELMKSGMSKKQRTVANERYGPYNEPKLSISTVQEALVARVSSPLVVIQSLGKLLACLEDGMRAVFQLLMELAQHAHNARQAVLSAKQLASDVKTSFRDTSLLKVQRLVRGAKKPWQKISANELLPGDVFLIPQDQNQTEFVMPVDALVLDGQCLANEAVLTGESVPQSKRAMDFDEELLQKEACLDLDEHKNSIVFAGTTMLHSGTAGSQKSFPRSKQKGVVLLALRTGIYSSQGQLLGALKGSANLGAISNPDSERDALRLVVGLSVFAVASCVSLFVQRENGKAVPAYRRVIQCTRIICASIPSDLPLSLARVAKASSQKLRQESDVVCSEPGALLTAANVDTIVFDKTGTLTADTQALSRLVPSTLGCESNTTSTFQKFALAGCHSLVNLPSGGSSDATETKLVGDPLDIAAFTFSEWQYNVFDGSYTTSSSALLSDFVQLWQIRSFPFDSTKRLSSALVLGRQVNGSCRLVFLIKGSPDSLIDLYAGRNNANFRNSYDSKLGNLGAQGCRSIAIGSFDLSENSHLRDRLFPNGISCDKASIEQAKSAGASLRRSDFESINPNGTLSSGLDFSGFACFDASIRPSSKRIIGELERGGIKSIMLTGDAIDSALSVGRTVGLIKEQRVAILETTTLKGTAKLRWRIVKQTNNVNGSSVEETQEKKVSLASVSRIFELNQKKKCAIAATGSALEQVFGDGSNEALELIAENLSCVSVIARATPGLKKSVILCLKKRCEKTVLMCGDGANDVAAMKAADVSVAMLNGFGSEGTNSDEDVDDKRRTQKLKSKNLGSNRKQRKVSRGVDSQNRMNEHIEKVRKEIDDRVAKRENKDYTIQDVKDIVSASLDAAKAEKDRAKRLRLGGGDAAKILASERNNQTLSGDESMELPSIKPGEASLVAPFSCLHPSIDGVDAILRAGVATAASALSSKKTIALYSLMSGYHLASLYKDGFRYGRNMWPIELYMLIALDEYGHRSSCTSRPRLPSSCTHRPPSSLFHPSAIFSTLAQAVSHLASMTVAVRFGRNLEGKGTQRLTSRIRQHGPSYPGKTGRLMDALVARDWSSEEVEDDEPKPRGLLARPPYHPNHESDVVFIFSLLQGAVISVVNHEGRPFHRRILESQQFCFCLLLNFLLVLGLALESLPSLNSMLEMRSIESLRDRFKLIGVGMLNALTCVGFQHLSEKLSHQDSWKCAPLATRGEQCAADIEERLLQEESKEGRNLVFMACVFGLYLVMDKIVTR</sequence>
<evidence type="ECO:0000256" key="1">
    <source>
        <dbReference type="ARBA" id="ARBA00004141"/>
    </source>
</evidence>
<evidence type="ECO:0000313" key="12">
    <source>
        <dbReference type="EMBL" id="CAJ1961879.1"/>
    </source>
</evidence>
<keyword evidence="2" id="KW-0812">Transmembrane</keyword>
<dbReference type="InterPro" id="IPR008250">
    <property type="entry name" value="ATPase_P-typ_transduc_dom_A_sf"/>
</dbReference>
<dbReference type="SFLD" id="SFLDS00003">
    <property type="entry name" value="Haloacid_Dehalogenase"/>
    <property type="match status" value="1"/>
</dbReference>
<evidence type="ECO:0000256" key="6">
    <source>
        <dbReference type="ARBA" id="ARBA00022842"/>
    </source>
</evidence>
<dbReference type="PRINTS" id="PR00119">
    <property type="entry name" value="CATATPASE"/>
</dbReference>
<dbReference type="PANTHER" id="PTHR45630">
    <property type="entry name" value="CATION-TRANSPORTING ATPASE-RELATED"/>
    <property type="match status" value="1"/>
</dbReference>
<keyword evidence="7" id="KW-1278">Translocase</keyword>
<dbReference type="Gene3D" id="2.70.150.10">
    <property type="entry name" value="Calcium-transporting ATPase, cytoplasmic transduction domain A"/>
    <property type="match status" value="1"/>
</dbReference>
<keyword evidence="3" id="KW-0479">Metal-binding</keyword>
<organism evidence="12 13">
    <name type="scientific">Cylindrotheca closterium</name>
    <dbReference type="NCBI Taxonomy" id="2856"/>
    <lineage>
        <taxon>Eukaryota</taxon>
        <taxon>Sar</taxon>
        <taxon>Stramenopiles</taxon>
        <taxon>Ochrophyta</taxon>
        <taxon>Bacillariophyta</taxon>
        <taxon>Bacillariophyceae</taxon>
        <taxon>Bacillariophycidae</taxon>
        <taxon>Bacillariales</taxon>
        <taxon>Bacillariaceae</taxon>
        <taxon>Cylindrotheca</taxon>
    </lineage>
</organism>
<dbReference type="SFLD" id="SFLDG00002">
    <property type="entry name" value="C1.7:_P-type_atpase_like"/>
    <property type="match status" value="1"/>
</dbReference>
<dbReference type="SFLD" id="SFLDF00027">
    <property type="entry name" value="p-type_atpase"/>
    <property type="match status" value="1"/>
</dbReference>
<keyword evidence="9" id="KW-0472">Membrane</keyword>
<dbReference type="InterPro" id="IPR036412">
    <property type="entry name" value="HAD-like_sf"/>
</dbReference>
<dbReference type="SUPFAM" id="SSF81653">
    <property type="entry name" value="Calcium ATPase, transduction domain A"/>
    <property type="match status" value="1"/>
</dbReference>
<keyword evidence="6" id="KW-0460">Magnesium</keyword>
<dbReference type="InterPro" id="IPR006544">
    <property type="entry name" value="P-type_TPase_V"/>
</dbReference>
<keyword evidence="4" id="KW-0547">Nucleotide-binding</keyword>
<dbReference type="InterPro" id="IPR023299">
    <property type="entry name" value="ATPase_P-typ_cyto_dom_N"/>
</dbReference>
<dbReference type="InterPro" id="IPR018303">
    <property type="entry name" value="ATPase_P-typ_P_site"/>
</dbReference>
<feature type="domain" description="P-type ATPase A" evidence="11">
    <location>
        <begin position="279"/>
        <end position="371"/>
    </location>
</feature>
<keyword evidence="8" id="KW-1133">Transmembrane helix</keyword>
<keyword evidence="13" id="KW-1185">Reference proteome</keyword>
<gene>
    <name evidence="12" type="ORF">CYCCA115_LOCUS19419</name>
</gene>
<dbReference type="GO" id="GO:0005524">
    <property type="term" value="F:ATP binding"/>
    <property type="evidence" value="ECO:0007669"/>
    <property type="project" value="UniProtKB-KW"/>
</dbReference>
<protein>
    <recommendedName>
        <fullName evidence="11">P-type ATPase A domain-containing protein</fullName>
    </recommendedName>
</protein>
<keyword evidence="5" id="KW-0067">ATP-binding</keyword>
<evidence type="ECO:0000256" key="9">
    <source>
        <dbReference type="ARBA" id="ARBA00023136"/>
    </source>
</evidence>
<evidence type="ECO:0000259" key="11">
    <source>
        <dbReference type="Pfam" id="PF00122"/>
    </source>
</evidence>
<dbReference type="SUPFAM" id="SSF81660">
    <property type="entry name" value="Metal cation-transporting ATPase, ATP-binding domain N"/>
    <property type="match status" value="1"/>
</dbReference>
<evidence type="ECO:0000256" key="7">
    <source>
        <dbReference type="ARBA" id="ARBA00022967"/>
    </source>
</evidence>
<name>A0AAD2JLM1_9STRA</name>
<accession>A0AAD2JLM1</accession>
<dbReference type="SUPFAM" id="SSF56784">
    <property type="entry name" value="HAD-like"/>
    <property type="match status" value="1"/>
</dbReference>
<evidence type="ECO:0000256" key="8">
    <source>
        <dbReference type="ARBA" id="ARBA00022989"/>
    </source>
</evidence>
<feature type="region of interest" description="Disordered" evidence="10">
    <location>
        <begin position="938"/>
        <end position="977"/>
    </location>
</feature>
<dbReference type="GO" id="GO:0046872">
    <property type="term" value="F:metal ion binding"/>
    <property type="evidence" value="ECO:0007669"/>
    <property type="project" value="UniProtKB-KW"/>
</dbReference>
<evidence type="ECO:0000256" key="3">
    <source>
        <dbReference type="ARBA" id="ARBA00022723"/>
    </source>
</evidence>
<dbReference type="Gene3D" id="3.40.1110.10">
    <property type="entry name" value="Calcium-transporting ATPase, cytoplasmic domain N"/>
    <property type="match status" value="1"/>
</dbReference>
<dbReference type="GO" id="GO:0016020">
    <property type="term" value="C:membrane"/>
    <property type="evidence" value="ECO:0007669"/>
    <property type="project" value="UniProtKB-SubCell"/>
</dbReference>
<dbReference type="Pfam" id="PF00122">
    <property type="entry name" value="E1-E2_ATPase"/>
    <property type="match status" value="1"/>
</dbReference>
<dbReference type="Gene3D" id="3.40.50.1000">
    <property type="entry name" value="HAD superfamily/HAD-like"/>
    <property type="match status" value="1"/>
</dbReference>
<dbReference type="EMBL" id="CAKOGP040002091">
    <property type="protein sequence ID" value="CAJ1961879.1"/>
    <property type="molecule type" value="Genomic_DNA"/>
</dbReference>
<dbReference type="InterPro" id="IPR023214">
    <property type="entry name" value="HAD_sf"/>
</dbReference>
<proteinExistence type="predicted"/>
<dbReference type="InterPro" id="IPR044492">
    <property type="entry name" value="P_typ_ATPase_HD_dom"/>
</dbReference>
<dbReference type="GO" id="GO:0140358">
    <property type="term" value="F:P-type transmembrane transporter activity"/>
    <property type="evidence" value="ECO:0007669"/>
    <property type="project" value="InterPro"/>
</dbReference>
<dbReference type="PROSITE" id="PS01229">
    <property type="entry name" value="COF_2"/>
    <property type="match status" value="1"/>
</dbReference>
<reference evidence="12" key="1">
    <citation type="submission" date="2023-08" db="EMBL/GenBank/DDBJ databases">
        <authorList>
            <person name="Audoor S."/>
            <person name="Bilcke G."/>
        </authorList>
    </citation>
    <scope>NUCLEOTIDE SEQUENCE</scope>
</reference>
<dbReference type="Gene3D" id="1.20.1110.10">
    <property type="entry name" value="Calcium-transporting ATPase, transmembrane domain"/>
    <property type="match status" value="1"/>
</dbReference>
<evidence type="ECO:0000256" key="5">
    <source>
        <dbReference type="ARBA" id="ARBA00022840"/>
    </source>
</evidence>
<evidence type="ECO:0000313" key="13">
    <source>
        <dbReference type="Proteomes" id="UP001295423"/>
    </source>
</evidence>
<comment type="subcellular location">
    <subcellularLocation>
        <location evidence="1">Membrane</location>
        <topology evidence="1">Multi-pass membrane protein</topology>
    </subcellularLocation>
</comment>
<evidence type="ECO:0000256" key="2">
    <source>
        <dbReference type="ARBA" id="ARBA00022692"/>
    </source>
</evidence>
<dbReference type="Proteomes" id="UP001295423">
    <property type="component" value="Unassembled WGS sequence"/>
</dbReference>
<dbReference type="GO" id="GO:0019829">
    <property type="term" value="F:ATPase-coupled monoatomic cation transmembrane transporter activity"/>
    <property type="evidence" value="ECO:0007669"/>
    <property type="project" value="TreeGrafter"/>
</dbReference>